<evidence type="ECO:0000313" key="2">
    <source>
        <dbReference type="Proteomes" id="UP000191931"/>
    </source>
</evidence>
<dbReference type="Proteomes" id="UP000191931">
    <property type="component" value="Unassembled WGS sequence"/>
</dbReference>
<reference evidence="1 2" key="1">
    <citation type="submission" date="2017-03" db="EMBL/GenBank/DDBJ databases">
        <authorList>
            <person name="Afonso C.L."/>
            <person name="Miller P.J."/>
            <person name="Scott M.A."/>
            <person name="Spackman E."/>
            <person name="Goraichik I."/>
            <person name="Dimitrov K.M."/>
            <person name="Suarez D.L."/>
            <person name="Swayne D.E."/>
        </authorList>
    </citation>
    <scope>NUCLEOTIDE SEQUENCE [LARGE SCALE GENOMIC DNA]</scope>
    <source>
        <strain evidence="1">PRJEB14757</strain>
    </source>
</reference>
<protein>
    <submittedName>
        <fullName evidence="1">Uncharacterized protein</fullName>
    </submittedName>
</protein>
<dbReference type="AlphaFoldDB" id="A0A1W1HCY2"/>
<evidence type="ECO:0000313" key="1">
    <source>
        <dbReference type="EMBL" id="SLM30354.1"/>
    </source>
</evidence>
<organism evidence="1 2">
    <name type="scientific">Desulfamplus magnetovallimortis</name>
    <dbReference type="NCBI Taxonomy" id="1246637"/>
    <lineage>
        <taxon>Bacteria</taxon>
        <taxon>Pseudomonadati</taxon>
        <taxon>Thermodesulfobacteriota</taxon>
        <taxon>Desulfobacteria</taxon>
        <taxon>Desulfobacterales</taxon>
        <taxon>Desulfobacteraceae</taxon>
        <taxon>Desulfamplus</taxon>
    </lineage>
</organism>
<dbReference type="RefSeq" id="WP_080808172.1">
    <property type="nucleotide sequence ID" value="NZ_LT828560.1"/>
</dbReference>
<dbReference type="EMBL" id="FWEV01000136">
    <property type="protein sequence ID" value="SLM30354.1"/>
    <property type="molecule type" value="Genomic_DNA"/>
</dbReference>
<sequence>MAINFGTDGNNNFTVTHADGYEEYRGLGGDDVYNVNPNLTEAVKISDSRGADKVVLGAAEITSSRFFSGGAEFTYATGGKLTVLGDMSSIEFVFGGGSDPFAPVEGGVLKTFEDTVTAFNVDPSGLSPTTPVEGGGVIIESDGTVQQSSGEEGISMVAGGNYTATGEDDIFLYDFSDYSGGNYGDISMVGLDGAVTIEGFDPDHDIIRFVDQDGTPPTLTQFQTSGYQVTPNAFDPVQTVVSLVPWMGEDGTVSPVGSADVILAGVVTETVQIEVV</sequence>
<proteinExistence type="predicted"/>
<accession>A0A1W1HCY2</accession>
<dbReference type="OrthoDB" id="9954422at2"/>
<dbReference type="STRING" id="1246637.MTBBW1_2200008"/>
<name>A0A1W1HCY2_9BACT</name>
<keyword evidence="2" id="KW-1185">Reference proteome</keyword>
<gene>
    <name evidence="1" type="ORF">MTBBW1_2200008</name>
</gene>